<keyword evidence="3" id="KW-1185">Reference proteome</keyword>
<feature type="compositionally biased region" description="Basic residues" evidence="1">
    <location>
        <begin position="70"/>
        <end position="81"/>
    </location>
</feature>
<feature type="region of interest" description="Disordered" evidence="1">
    <location>
        <begin position="165"/>
        <end position="206"/>
    </location>
</feature>
<accession>A0A9N7YHH7</accession>
<feature type="region of interest" description="Disordered" evidence="1">
    <location>
        <begin position="51"/>
        <end position="94"/>
    </location>
</feature>
<dbReference type="EMBL" id="CADEAL010000728">
    <property type="protein sequence ID" value="CAB1424399.1"/>
    <property type="molecule type" value="Genomic_DNA"/>
</dbReference>
<evidence type="ECO:0000313" key="3">
    <source>
        <dbReference type="Proteomes" id="UP001153269"/>
    </source>
</evidence>
<dbReference type="AlphaFoldDB" id="A0A9N7YHH7"/>
<dbReference type="Proteomes" id="UP001153269">
    <property type="component" value="Unassembled WGS sequence"/>
</dbReference>
<reference evidence="2" key="1">
    <citation type="submission" date="2020-03" db="EMBL/GenBank/DDBJ databases">
        <authorList>
            <person name="Weist P."/>
        </authorList>
    </citation>
    <scope>NUCLEOTIDE SEQUENCE</scope>
</reference>
<name>A0A9N7YHH7_PLEPL</name>
<evidence type="ECO:0000313" key="2">
    <source>
        <dbReference type="EMBL" id="CAB1424399.1"/>
    </source>
</evidence>
<feature type="region of interest" description="Disordered" evidence="1">
    <location>
        <begin position="1"/>
        <end position="27"/>
    </location>
</feature>
<sequence length="206" mass="23432">MEETSSSLLYFAKAPKRPQLSRSRPRRRVQLVPELQRCWSAAVRGSASGRYGLVAPSSRLDPSPPPRSARPSRPRRRRRCSLGRQIMKPTSTEPSGRYFLTARLRRSGAPVPRWKQSPVARSVWAGRSELSPPLRWCRVRLKPLFIPEHLKGNDAQVQQLKVFPHPPAPNPVHKTPHLTSTRTKPRPQNTTFNILPHQTPSGKHHI</sequence>
<comment type="caution">
    <text evidence="2">The sequence shown here is derived from an EMBL/GenBank/DDBJ whole genome shotgun (WGS) entry which is preliminary data.</text>
</comment>
<feature type="compositionally biased region" description="Polar residues" evidence="1">
    <location>
        <begin position="177"/>
        <end position="206"/>
    </location>
</feature>
<gene>
    <name evidence="2" type="ORF">PLEPLA_LOCUS12324</name>
</gene>
<protein>
    <submittedName>
        <fullName evidence="2">Uncharacterized protein</fullName>
    </submittedName>
</protein>
<organism evidence="2 3">
    <name type="scientific">Pleuronectes platessa</name>
    <name type="common">European plaice</name>
    <dbReference type="NCBI Taxonomy" id="8262"/>
    <lineage>
        <taxon>Eukaryota</taxon>
        <taxon>Metazoa</taxon>
        <taxon>Chordata</taxon>
        <taxon>Craniata</taxon>
        <taxon>Vertebrata</taxon>
        <taxon>Euteleostomi</taxon>
        <taxon>Actinopterygii</taxon>
        <taxon>Neopterygii</taxon>
        <taxon>Teleostei</taxon>
        <taxon>Neoteleostei</taxon>
        <taxon>Acanthomorphata</taxon>
        <taxon>Carangaria</taxon>
        <taxon>Pleuronectiformes</taxon>
        <taxon>Pleuronectoidei</taxon>
        <taxon>Pleuronectidae</taxon>
        <taxon>Pleuronectes</taxon>
    </lineage>
</organism>
<proteinExistence type="predicted"/>
<evidence type="ECO:0000256" key="1">
    <source>
        <dbReference type="SAM" id="MobiDB-lite"/>
    </source>
</evidence>